<dbReference type="AlphaFoldDB" id="A0A2K5ATN0"/>
<dbReference type="WormBase" id="F47G4.14">
    <property type="protein sequence ID" value="CE52540"/>
    <property type="gene ID" value="WBGene00303058"/>
</dbReference>
<evidence type="ECO:0000313" key="1">
    <source>
        <dbReference type="EMBL" id="SPC47129.1"/>
    </source>
</evidence>
<evidence type="ECO:0000313" key="3">
    <source>
        <dbReference type="WormBase" id="F47G4.14"/>
    </source>
</evidence>
<reference evidence="1 2" key="1">
    <citation type="journal article" date="1998" name="Science">
        <title>Genome sequence of the nematode C. elegans: a platform for investigating biology.</title>
        <authorList>
            <consortium name="The C. elegans sequencing consortium"/>
            <person name="Sulson J.E."/>
            <person name="Waterston R."/>
        </authorList>
    </citation>
    <scope>NUCLEOTIDE SEQUENCE [LARGE SCALE GENOMIC DNA]</scope>
    <source>
        <strain evidence="1 2">Bristol N2</strain>
    </source>
</reference>
<dbReference type="InParanoid" id="A0A2K5ATN0"/>
<sequence length="17" mass="2069">MGPDRKTRILVLYRRPP</sequence>
<dbReference type="Proteomes" id="UP000001940">
    <property type="component" value="Chromosome I"/>
</dbReference>
<evidence type="ECO:0000313" key="2">
    <source>
        <dbReference type="Proteomes" id="UP000001940"/>
    </source>
</evidence>
<protein>
    <submittedName>
        <fullName evidence="1">Uncharacterized protein</fullName>
    </submittedName>
</protein>
<name>A0A2K5ATN0_CAEEL</name>
<accession>A0A2K5ATN0</accession>
<gene>
    <name evidence="1" type="ORF">CELE_F47G4.14</name>
    <name evidence="1 3" type="ORF">F47G4.14</name>
</gene>
<proteinExistence type="predicted"/>
<keyword evidence="2" id="KW-1185">Reference proteome</keyword>
<dbReference type="Bgee" id="WBGene00303058">
    <property type="expression patterns" value="Expressed in pharyngeal muscle cell (C elegans) and 2 other cell types or tissues"/>
</dbReference>
<organism evidence="1 2">
    <name type="scientific">Caenorhabditis elegans</name>
    <dbReference type="NCBI Taxonomy" id="6239"/>
    <lineage>
        <taxon>Eukaryota</taxon>
        <taxon>Metazoa</taxon>
        <taxon>Ecdysozoa</taxon>
        <taxon>Nematoda</taxon>
        <taxon>Chromadorea</taxon>
        <taxon>Rhabditida</taxon>
        <taxon>Rhabditina</taxon>
        <taxon>Rhabditomorpha</taxon>
        <taxon>Rhabditoidea</taxon>
        <taxon>Rhabditidae</taxon>
        <taxon>Peloderinae</taxon>
        <taxon>Caenorhabditis</taxon>
    </lineage>
</organism>
<dbReference type="EMBL" id="BX284601">
    <property type="protein sequence ID" value="SPC47129.1"/>
    <property type="molecule type" value="Genomic_DNA"/>
</dbReference>
<dbReference type="AGR" id="WB:WBGene00303058"/>